<dbReference type="GO" id="GO:0016237">
    <property type="term" value="P:microautophagy"/>
    <property type="evidence" value="ECO:0007669"/>
    <property type="project" value="TreeGrafter"/>
</dbReference>
<evidence type="ECO:0000256" key="2">
    <source>
        <dbReference type="ARBA" id="ARBA00022554"/>
    </source>
</evidence>
<feature type="compositionally biased region" description="Polar residues" evidence="6">
    <location>
        <begin position="578"/>
        <end position="594"/>
    </location>
</feature>
<keyword evidence="5 7" id="KW-0472">Membrane</keyword>
<accession>A0A6A6S855</accession>
<dbReference type="GO" id="GO:0000329">
    <property type="term" value="C:fungal-type vacuole membrane"/>
    <property type="evidence" value="ECO:0007669"/>
    <property type="project" value="TreeGrafter"/>
</dbReference>
<evidence type="ECO:0000256" key="1">
    <source>
        <dbReference type="ARBA" id="ARBA00004128"/>
    </source>
</evidence>
<evidence type="ECO:0000256" key="6">
    <source>
        <dbReference type="SAM" id="MobiDB-lite"/>
    </source>
</evidence>
<feature type="compositionally biased region" description="Low complexity" evidence="6">
    <location>
        <begin position="565"/>
        <end position="577"/>
    </location>
</feature>
<keyword evidence="4 7" id="KW-1133">Transmembrane helix</keyword>
<keyword evidence="10" id="KW-1185">Reference proteome</keyword>
<dbReference type="Proteomes" id="UP000799753">
    <property type="component" value="Unassembled WGS sequence"/>
</dbReference>
<evidence type="ECO:0000259" key="8">
    <source>
        <dbReference type="PROSITE" id="PS51382"/>
    </source>
</evidence>
<keyword evidence="2" id="KW-0926">Vacuole</keyword>
<dbReference type="CDD" id="cd14474">
    <property type="entry name" value="SPX_YDR089W"/>
    <property type="match status" value="1"/>
</dbReference>
<dbReference type="PROSITE" id="PS51382">
    <property type="entry name" value="SPX"/>
    <property type="match status" value="1"/>
</dbReference>
<dbReference type="GO" id="GO:0042144">
    <property type="term" value="P:vacuole fusion, non-autophagic"/>
    <property type="evidence" value="ECO:0007669"/>
    <property type="project" value="TreeGrafter"/>
</dbReference>
<dbReference type="InterPro" id="IPR042267">
    <property type="entry name" value="VTC_sf"/>
</dbReference>
<feature type="domain" description="SPX" evidence="8">
    <location>
        <begin position="1"/>
        <end position="163"/>
    </location>
</feature>
<feature type="transmembrane region" description="Helical" evidence="7">
    <location>
        <begin position="797"/>
        <end position="818"/>
    </location>
</feature>
<dbReference type="PANTHER" id="PTHR46140">
    <property type="entry name" value="VACUOLAR TRANSPORTER CHAPERONE 1-RELATED"/>
    <property type="match status" value="1"/>
</dbReference>
<dbReference type="InterPro" id="IPR051572">
    <property type="entry name" value="VTC_Complex_Subunit"/>
</dbReference>
<organism evidence="9 10">
    <name type="scientific">Massarina eburnea CBS 473.64</name>
    <dbReference type="NCBI Taxonomy" id="1395130"/>
    <lineage>
        <taxon>Eukaryota</taxon>
        <taxon>Fungi</taxon>
        <taxon>Dikarya</taxon>
        <taxon>Ascomycota</taxon>
        <taxon>Pezizomycotina</taxon>
        <taxon>Dothideomycetes</taxon>
        <taxon>Pleosporomycetidae</taxon>
        <taxon>Pleosporales</taxon>
        <taxon>Massarineae</taxon>
        <taxon>Massarinaceae</taxon>
        <taxon>Massarina</taxon>
    </lineage>
</organism>
<gene>
    <name evidence="9" type="ORF">P280DRAFT_478490</name>
</gene>
<dbReference type="EMBL" id="MU006781">
    <property type="protein sequence ID" value="KAF2642364.1"/>
    <property type="molecule type" value="Genomic_DNA"/>
</dbReference>
<dbReference type="OrthoDB" id="5588846at2759"/>
<sequence length="857" mass="96075">MKYGETLRQRSPEWGHFNIDYDFLKDQIKRHTSAGAGRAVSIPGQGATNEKVFGDSFFRELKTQHDRINLFIRSKTGEIDRRLEHIGKSLQQLQLRQTYGQAGGRLPARVIEKYAKIDDDVTKAGEEIRSLSRFQVAQRTGFRKILKKYKRWTQDRELERRFKLEITSSPDSFYQLDLGHVLNQYIEVLGALRAAFDAPGASGPTAGGNTSSPSMRISQSIRNGSEVEFDLTLSLTPLGTGGTKATYWIHPDHIVEVEVLLLQHMRLYSGRSAAATIHSPQATRSRRKSSTANDKHVDNEDAVGLLVLDHPGSFAIKENASTIGASEDTAGTVQIKAAGAARWTSSGDAAVVVNVDAQATHDITTAQLKRSQLQSFLDISSPFNMRQDSGLQQQESYGEDQLSRNSVNKAREWLSQHQDVTPIAGICSRRTRFAGLRNNSFGGQWAFLDRDVFTKASLHRDLDSDDWVNEARNESTAFPHAVLQIRTEGTHSGALLQTLDRSHLLERVRGFSLEAHAVWTCCKPEAMAAPLWMPLLKKDIRKLPPPIKRQRRKDSTANVSVAQLSPPQTSTSTTSQTDGFSSPYTPRGESSATSAPEFVDPPSLQAFRKKKRQPYSAYPPPMQAEPEPQRYWNEYDNPESEDEGYYIYIDPDEKVNYPGREFFENCVAKARWLLGIRETPDDASDTESSDDDTVSDLSPVISRAGYGTFAGTNGDDAHHESYFSGLFRTLRDPQREILLRRETERERQSLLTELEIRQHKAEMTKLRFYSTCLLMATVLNIIIGTMTTTSRKKRRGVVDFVVLFGTAFNVLMCAIAVISMKTRRERLGWVHQGLVAAVIVGNGIVDVLLVRWVVDGF</sequence>
<keyword evidence="3 7" id="KW-0812">Transmembrane</keyword>
<feature type="region of interest" description="Disordered" evidence="6">
    <location>
        <begin position="544"/>
        <end position="629"/>
    </location>
</feature>
<dbReference type="GO" id="GO:0006799">
    <property type="term" value="P:polyphosphate biosynthetic process"/>
    <property type="evidence" value="ECO:0007669"/>
    <property type="project" value="UniProtKB-ARBA"/>
</dbReference>
<feature type="transmembrane region" description="Helical" evidence="7">
    <location>
        <begin position="830"/>
        <end position="854"/>
    </location>
</feature>
<evidence type="ECO:0000313" key="10">
    <source>
        <dbReference type="Proteomes" id="UP000799753"/>
    </source>
</evidence>
<dbReference type="GO" id="GO:0007034">
    <property type="term" value="P:vacuolar transport"/>
    <property type="evidence" value="ECO:0007669"/>
    <property type="project" value="TreeGrafter"/>
</dbReference>
<dbReference type="InterPro" id="IPR004331">
    <property type="entry name" value="SPX_dom"/>
</dbReference>
<dbReference type="GO" id="GO:0033254">
    <property type="term" value="C:vacuolar transporter chaperone complex"/>
    <property type="evidence" value="ECO:0007669"/>
    <property type="project" value="TreeGrafter"/>
</dbReference>
<feature type="region of interest" description="Disordered" evidence="6">
    <location>
        <begin position="276"/>
        <end position="295"/>
    </location>
</feature>
<evidence type="ECO:0000313" key="9">
    <source>
        <dbReference type="EMBL" id="KAF2642364.1"/>
    </source>
</evidence>
<reference evidence="9" key="1">
    <citation type="journal article" date="2020" name="Stud. Mycol.">
        <title>101 Dothideomycetes genomes: a test case for predicting lifestyles and emergence of pathogens.</title>
        <authorList>
            <person name="Haridas S."/>
            <person name="Albert R."/>
            <person name="Binder M."/>
            <person name="Bloem J."/>
            <person name="Labutti K."/>
            <person name="Salamov A."/>
            <person name="Andreopoulos B."/>
            <person name="Baker S."/>
            <person name="Barry K."/>
            <person name="Bills G."/>
            <person name="Bluhm B."/>
            <person name="Cannon C."/>
            <person name="Castanera R."/>
            <person name="Culley D."/>
            <person name="Daum C."/>
            <person name="Ezra D."/>
            <person name="Gonzalez J."/>
            <person name="Henrissat B."/>
            <person name="Kuo A."/>
            <person name="Liang C."/>
            <person name="Lipzen A."/>
            <person name="Lutzoni F."/>
            <person name="Magnuson J."/>
            <person name="Mondo S."/>
            <person name="Nolan M."/>
            <person name="Ohm R."/>
            <person name="Pangilinan J."/>
            <person name="Park H.-J."/>
            <person name="Ramirez L."/>
            <person name="Alfaro M."/>
            <person name="Sun H."/>
            <person name="Tritt A."/>
            <person name="Yoshinaga Y."/>
            <person name="Zwiers L.-H."/>
            <person name="Turgeon B."/>
            <person name="Goodwin S."/>
            <person name="Spatafora J."/>
            <person name="Crous P."/>
            <person name="Grigoriev I."/>
        </authorList>
    </citation>
    <scope>NUCLEOTIDE SEQUENCE</scope>
    <source>
        <strain evidence="9">CBS 473.64</strain>
    </source>
</reference>
<dbReference type="Gene3D" id="3.20.100.30">
    <property type="entry name" value="VTC, catalytic tunnel domain"/>
    <property type="match status" value="1"/>
</dbReference>
<evidence type="ECO:0000256" key="3">
    <source>
        <dbReference type="ARBA" id="ARBA00022692"/>
    </source>
</evidence>
<evidence type="ECO:0000256" key="4">
    <source>
        <dbReference type="ARBA" id="ARBA00022989"/>
    </source>
</evidence>
<dbReference type="PANTHER" id="PTHR46140:SF1">
    <property type="entry name" value="VACUOLAR TRANSPORTER CHAPERONE COMPLEX SUBUNIT 4-RELATED"/>
    <property type="match status" value="1"/>
</dbReference>
<proteinExistence type="predicted"/>
<feature type="transmembrane region" description="Helical" evidence="7">
    <location>
        <begin position="766"/>
        <end position="785"/>
    </location>
</feature>
<evidence type="ECO:0000256" key="7">
    <source>
        <dbReference type="SAM" id="Phobius"/>
    </source>
</evidence>
<comment type="subcellular location">
    <subcellularLocation>
        <location evidence="1">Vacuole membrane</location>
        <topology evidence="1">Multi-pass membrane protein</topology>
    </subcellularLocation>
</comment>
<dbReference type="AlphaFoldDB" id="A0A6A6S855"/>
<name>A0A6A6S855_9PLEO</name>
<evidence type="ECO:0000256" key="5">
    <source>
        <dbReference type="ARBA" id="ARBA00023136"/>
    </source>
</evidence>
<protein>
    <recommendedName>
        <fullName evidence="8">SPX domain-containing protein</fullName>
    </recommendedName>
</protein>